<organism evidence="1 2">
    <name type="scientific">Trichonephila clavipes</name>
    <name type="common">Golden silk orbweaver</name>
    <name type="synonym">Nephila clavipes</name>
    <dbReference type="NCBI Taxonomy" id="2585209"/>
    <lineage>
        <taxon>Eukaryota</taxon>
        <taxon>Metazoa</taxon>
        <taxon>Ecdysozoa</taxon>
        <taxon>Arthropoda</taxon>
        <taxon>Chelicerata</taxon>
        <taxon>Arachnida</taxon>
        <taxon>Araneae</taxon>
        <taxon>Araneomorphae</taxon>
        <taxon>Entelegynae</taxon>
        <taxon>Araneoidea</taxon>
        <taxon>Nephilidae</taxon>
        <taxon>Trichonephila</taxon>
    </lineage>
</organism>
<dbReference type="AlphaFoldDB" id="A0A8X6RNL8"/>
<reference evidence="1" key="1">
    <citation type="submission" date="2020-08" db="EMBL/GenBank/DDBJ databases">
        <title>Multicomponent nature underlies the extraordinary mechanical properties of spider dragline silk.</title>
        <authorList>
            <person name="Kono N."/>
            <person name="Nakamura H."/>
            <person name="Mori M."/>
            <person name="Yoshida Y."/>
            <person name="Ohtoshi R."/>
            <person name="Malay A.D."/>
            <person name="Moran D.A.P."/>
            <person name="Tomita M."/>
            <person name="Numata K."/>
            <person name="Arakawa K."/>
        </authorList>
    </citation>
    <scope>NUCLEOTIDE SEQUENCE</scope>
</reference>
<keyword evidence="2" id="KW-1185">Reference proteome</keyword>
<gene>
    <name evidence="1" type="ORF">TNCV_456541</name>
</gene>
<protein>
    <submittedName>
        <fullName evidence="1">Uncharacterized protein</fullName>
    </submittedName>
</protein>
<accession>A0A8X6RNL8</accession>
<dbReference type="EMBL" id="BMAU01021200">
    <property type="protein sequence ID" value="GFX97775.1"/>
    <property type="molecule type" value="Genomic_DNA"/>
</dbReference>
<proteinExistence type="predicted"/>
<name>A0A8X6RNL8_TRICX</name>
<comment type="caution">
    <text evidence="1">The sequence shown here is derived from an EMBL/GenBank/DDBJ whole genome shotgun (WGS) entry which is preliminary data.</text>
</comment>
<evidence type="ECO:0000313" key="2">
    <source>
        <dbReference type="Proteomes" id="UP000887159"/>
    </source>
</evidence>
<evidence type="ECO:0000313" key="1">
    <source>
        <dbReference type="EMBL" id="GFX97775.1"/>
    </source>
</evidence>
<dbReference type="Proteomes" id="UP000887159">
    <property type="component" value="Unassembled WGS sequence"/>
</dbReference>
<sequence>MTSITKNDNSSPHKIFNRKKMLNRFYFPPTLPHSTHIRLWCRSRISNTGPPSTKTTTPAVTKYSIEKKMLNRFYFPPTLPHSTHIRLWCRAGYPT</sequence>